<feature type="region of interest" description="Disordered" evidence="1">
    <location>
        <begin position="1"/>
        <end position="21"/>
    </location>
</feature>
<organism evidence="2">
    <name type="scientific">freshwater metagenome</name>
    <dbReference type="NCBI Taxonomy" id="449393"/>
    <lineage>
        <taxon>unclassified sequences</taxon>
        <taxon>metagenomes</taxon>
        <taxon>ecological metagenomes</taxon>
    </lineage>
</organism>
<sequence>MSVGASLGNAPTSARRVRDNSTSLAARVSPIALNTHCAANNARSASHATLDALRCAFNTFSTACTTAKMCCSTRSPIRTNSCTVSKNAMSSASMLSAHCETGCALNTNASLRNRLIIGESDLSGTIDQPAFSTLVSQPRCSCSALGNLSRLMAGCEPFALNATRNVEPCATGKTTLLSGNSMPCGPTGLGERIEMMSDRVSAIAIGKVDSLLNSMTKSPP</sequence>
<gene>
    <name evidence="2" type="ORF">UFOPK2166_00791</name>
</gene>
<proteinExistence type="predicted"/>
<protein>
    <submittedName>
        <fullName evidence="2">Unannotated protein</fullName>
    </submittedName>
</protein>
<accession>A0A6J6KR61</accession>
<evidence type="ECO:0000313" key="2">
    <source>
        <dbReference type="EMBL" id="CAB4650625.1"/>
    </source>
</evidence>
<evidence type="ECO:0000256" key="1">
    <source>
        <dbReference type="SAM" id="MobiDB-lite"/>
    </source>
</evidence>
<dbReference type="AlphaFoldDB" id="A0A6J6KR61"/>
<dbReference type="EMBL" id="CAEZWB010000096">
    <property type="protein sequence ID" value="CAB4650625.1"/>
    <property type="molecule type" value="Genomic_DNA"/>
</dbReference>
<reference evidence="2" key="1">
    <citation type="submission" date="2020-05" db="EMBL/GenBank/DDBJ databases">
        <authorList>
            <person name="Chiriac C."/>
            <person name="Salcher M."/>
            <person name="Ghai R."/>
            <person name="Kavagutti S V."/>
        </authorList>
    </citation>
    <scope>NUCLEOTIDE SEQUENCE</scope>
</reference>
<name>A0A6J6KR61_9ZZZZ</name>